<evidence type="ECO:0008006" key="5">
    <source>
        <dbReference type="Google" id="ProtNLM"/>
    </source>
</evidence>
<dbReference type="EMBL" id="JAODUP010000111">
    <property type="protein sequence ID" value="KAK2161700.1"/>
    <property type="molecule type" value="Genomic_DNA"/>
</dbReference>
<keyword evidence="1" id="KW-0689">Ribosomal protein</keyword>
<evidence type="ECO:0000256" key="1">
    <source>
        <dbReference type="ARBA" id="ARBA00022980"/>
    </source>
</evidence>
<dbReference type="Gene3D" id="4.10.640.10">
    <property type="entry name" value="Ribosomal protein S18"/>
    <property type="match status" value="1"/>
</dbReference>
<protein>
    <recommendedName>
        <fullName evidence="5">28S ribosomal protein S18a, mitochondrial</fullName>
    </recommendedName>
</protein>
<dbReference type="GO" id="GO:0003735">
    <property type="term" value="F:structural constituent of ribosome"/>
    <property type="evidence" value="ECO:0007669"/>
    <property type="project" value="InterPro"/>
</dbReference>
<comment type="caution">
    <text evidence="3">The sequence shown here is derived from an EMBL/GenBank/DDBJ whole genome shotgun (WGS) entry which is preliminary data.</text>
</comment>
<dbReference type="Proteomes" id="UP001208570">
    <property type="component" value="Unassembled WGS sequence"/>
</dbReference>
<evidence type="ECO:0000313" key="3">
    <source>
        <dbReference type="EMBL" id="KAK2161700.1"/>
    </source>
</evidence>
<dbReference type="AlphaFoldDB" id="A0AAD9K0M0"/>
<gene>
    <name evidence="3" type="ORF">LSH36_111g03009</name>
</gene>
<accession>A0AAD9K0M0</accession>
<dbReference type="InterPro" id="IPR036870">
    <property type="entry name" value="Ribosomal_bS18_sf"/>
</dbReference>
<dbReference type="GO" id="GO:0032543">
    <property type="term" value="P:mitochondrial translation"/>
    <property type="evidence" value="ECO:0007669"/>
    <property type="project" value="TreeGrafter"/>
</dbReference>
<reference evidence="3" key="1">
    <citation type="journal article" date="2023" name="Mol. Biol. Evol.">
        <title>Third-Generation Sequencing Reveals the Adaptive Role of the Epigenome in Three Deep-Sea Polychaetes.</title>
        <authorList>
            <person name="Perez M."/>
            <person name="Aroh O."/>
            <person name="Sun Y."/>
            <person name="Lan Y."/>
            <person name="Juniper S.K."/>
            <person name="Young C.R."/>
            <person name="Angers B."/>
            <person name="Qian P.Y."/>
        </authorList>
    </citation>
    <scope>NUCLEOTIDE SEQUENCE</scope>
    <source>
        <strain evidence="3">P08H-3</strain>
    </source>
</reference>
<keyword evidence="2" id="KW-0687">Ribonucleoprotein</keyword>
<organism evidence="3 4">
    <name type="scientific">Paralvinella palmiformis</name>
    <dbReference type="NCBI Taxonomy" id="53620"/>
    <lineage>
        <taxon>Eukaryota</taxon>
        <taxon>Metazoa</taxon>
        <taxon>Spiralia</taxon>
        <taxon>Lophotrochozoa</taxon>
        <taxon>Annelida</taxon>
        <taxon>Polychaeta</taxon>
        <taxon>Sedentaria</taxon>
        <taxon>Canalipalpata</taxon>
        <taxon>Terebellida</taxon>
        <taxon>Terebelliformia</taxon>
        <taxon>Alvinellidae</taxon>
        <taxon>Paralvinella</taxon>
    </lineage>
</organism>
<keyword evidence="4" id="KW-1185">Reference proteome</keyword>
<dbReference type="PANTHER" id="PTHR13479:SF66">
    <property type="entry name" value="LARGE RIBOSOMAL SUBUNIT PROTEIN ML66"/>
    <property type="match status" value="1"/>
</dbReference>
<dbReference type="SUPFAM" id="SSF46911">
    <property type="entry name" value="Ribosomal protein S18"/>
    <property type="match status" value="1"/>
</dbReference>
<dbReference type="InterPro" id="IPR001648">
    <property type="entry name" value="Ribosomal_bS18"/>
</dbReference>
<evidence type="ECO:0000313" key="4">
    <source>
        <dbReference type="Proteomes" id="UP001208570"/>
    </source>
</evidence>
<evidence type="ECO:0000256" key="2">
    <source>
        <dbReference type="ARBA" id="ARBA00023274"/>
    </source>
</evidence>
<sequence>MASRYLGLISRQYHRPLKACLVNNVPICQQQFSTTSVNKLKEIQKKTEGQLTEIEGIHVESGREGKILNVENPQKLCPLCPQKLGVEVKYTDVLILRQFLRPDGCMIPREVTGLCLSAQRRLQKLVHRAQRSGLLSELRPPLPDDRQRTSHKSNYKWRKYNIFYDDD</sequence>
<name>A0AAD9K0M0_9ANNE</name>
<dbReference type="GO" id="GO:0070181">
    <property type="term" value="F:small ribosomal subunit rRNA binding"/>
    <property type="evidence" value="ECO:0007669"/>
    <property type="project" value="TreeGrafter"/>
</dbReference>
<dbReference type="GO" id="GO:0005763">
    <property type="term" value="C:mitochondrial small ribosomal subunit"/>
    <property type="evidence" value="ECO:0007669"/>
    <property type="project" value="TreeGrafter"/>
</dbReference>
<dbReference type="Pfam" id="PF01084">
    <property type="entry name" value="Ribosomal_S18"/>
    <property type="match status" value="1"/>
</dbReference>
<proteinExistence type="predicted"/>
<dbReference type="PANTHER" id="PTHR13479">
    <property type="entry name" value="30S RIBOSOMAL PROTEIN S18"/>
    <property type="match status" value="1"/>
</dbReference>